<gene>
    <name evidence="1" type="ORF">PROVRUST_05167</name>
</gene>
<dbReference type="HOGENOM" id="CLU_3256367_0_0_6"/>
<comment type="caution">
    <text evidence="1">The sequence shown here is derived from an EMBL/GenBank/DDBJ whole genome shotgun (WGS) entry which is preliminary data.</text>
</comment>
<sequence length="42" mass="4985">MYTCTAINFVISDFNHIFSQCDYVNNKIKIIFILQIAWIKTN</sequence>
<organism evidence="1 2">
    <name type="scientific">Providencia rustigianii DSM 4541</name>
    <dbReference type="NCBI Taxonomy" id="500637"/>
    <lineage>
        <taxon>Bacteria</taxon>
        <taxon>Pseudomonadati</taxon>
        <taxon>Pseudomonadota</taxon>
        <taxon>Gammaproteobacteria</taxon>
        <taxon>Enterobacterales</taxon>
        <taxon>Morganellaceae</taxon>
        <taxon>Providencia</taxon>
    </lineage>
</organism>
<dbReference type="EMBL" id="ABXV02000011">
    <property type="protein sequence ID" value="EFB73893.1"/>
    <property type="molecule type" value="Genomic_DNA"/>
</dbReference>
<dbReference type="Proteomes" id="UP000005512">
    <property type="component" value="Unassembled WGS sequence"/>
</dbReference>
<accession>D1NY45</accession>
<dbReference type="AlphaFoldDB" id="D1NY45"/>
<keyword evidence="2" id="KW-1185">Reference proteome</keyword>
<evidence type="ECO:0000313" key="2">
    <source>
        <dbReference type="Proteomes" id="UP000005512"/>
    </source>
</evidence>
<name>D1NY45_9GAMM</name>
<evidence type="ECO:0000313" key="1">
    <source>
        <dbReference type="EMBL" id="EFB73893.1"/>
    </source>
</evidence>
<reference evidence="1" key="1">
    <citation type="submission" date="2009-12" db="EMBL/GenBank/DDBJ databases">
        <authorList>
            <person name="Weinstock G."/>
            <person name="Sodergren E."/>
            <person name="Clifton S."/>
            <person name="Fulton L."/>
            <person name="Fulton B."/>
            <person name="Courtney L."/>
            <person name="Fronick C."/>
            <person name="Harrison M."/>
            <person name="Strong C."/>
            <person name="Farmer C."/>
            <person name="Delahaunty K."/>
            <person name="Markovic C."/>
            <person name="Hall O."/>
            <person name="Minx P."/>
            <person name="Tomlinson C."/>
            <person name="Mitreva M."/>
            <person name="Nelson J."/>
            <person name="Hou S."/>
            <person name="Wollam A."/>
            <person name="Pepin K.H."/>
            <person name="Johnson M."/>
            <person name="Bhonagiri V."/>
            <person name="Nash W.E."/>
            <person name="Warren W."/>
            <person name="Chinwalla A."/>
            <person name="Mardis E.R."/>
            <person name="Wilson R.K."/>
        </authorList>
    </citation>
    <scope>NUCLEOTIDE SEQUENCE [LARGE SCALE GENOMIC DNA]</scope>
    <source>
        <strain evidence="1">DSM 4541</strain>
    </source>
</reference>
<protein>
    <submittedName>
        <fullName evidence="1">Uncharacterized protein</fullName>
    </submittedName>
</protein>
<proteinExistence type="predicted"/>